<dbReference type="InterPro" id="IPR036056">
    <property type="entry name" value="Fibrinogen-like_C"/>
</dbReference>
<dbReference type="GeneID" id="109424669"/>
<reference evidence="5" key="1">
    <citation type="journal article" date="2015" name="Proc. Natl. Acad. Sci. U.S.A.">
        <title>Genome sequence of the Asian Tiger mosquito, Aedes albopictus, reveals insights into its biology, genetics, and evolution.</title>
        <authorList>
            <person name="Chen X.G."/>
            <person name="Jiang X."/>
            <person name="Gu J."/>
            <person name="Xu M."/>
            <person name="Wu Y."/>
            <person name="Deng Y."/>
            <person name="Zhang C."/>
            <person name="Bonizzoni M."/>
            <person name="Dermauw W."/>
            <person name="Vontas J."/>
            <person name="Armbruster P."/>
            <person name="Huang X."/>
            <person name="Yang Y."/>
            <person name="Zhang H."/>
            <person name="He W."/>
            <person name="Peng H."/>
            <person name="Liu Y."/>
            <person name="Wu K."/>
            <person name="Chen J."/>
            <person name="Lirakis M."/>
            <person name="Topalis P."/>
            <person name="Van Leeuwen T."/>
            <person name="Hall A.B."/>
            <person name="Jiang X."/>
            <person name="Thorpe C."/>
            <person name="Mueller R.L."/>
            <person name="Sun C."/>
            <person name="Waterhouse R.M."/>
            <person name="Yan G."/>
            <person name="Tu Z.J."/>
            <person name="Fang X."/>
            <person name="James A.A."/>
        </authorList>
    </citation>
    <scope>NUCLEOTIDE SEQUENCE [LARGE SCALE GENOMIC DNA]</scope>
    <source>
        <strain evidence="5">Foshan</strain>
    </source>
</reference>
<proteinExistence type="predicted"/>
<dbReference type="PANTHER" id="PTHR19143">
    <property type="entry name" value="FIBRINOGEN/TENASCIN/ANGIOPOEITIN"/>
    <property type="match status" value="1"/>
</dbReference>
<dbReference type="PROSITE" id="PS51406">
    <property type="entry name" value="FIBRINOGEN_C_2"/>
    <property type="match status" value="1"/>
</dbReference>
<dbReference type="InterPro" id="IPR050373">
    <property type="entry name" value="Fibrinogen_C-term_domain"/>
</dbReference>
<reference evidence="4" key="2">
    <citation type="submission" date="2025-05" db="UniProtKB">
        <authorList>
            <consortium name="EnsemblMetazoa"/>
        </authorList>
    </citation>
    <scope>IDENTIFICATION</scope>
    <source>
        <strain evidence="4">Foshan</strain>
    </source>
</reference>
<keyword evidence="1" id="KW-1015">Disulfide bond</keyword>
<dbReference type="Gene3D" id="3.90.215.10">
    <property type="entry name" value="Gamma Fibrinogen, chain A, domain 1"/>
    <property type="match status" value="1"/>
</dbReference>
<organism evidence="4 5">
    <name type="scientific">Aedes albopictus</name>
    <name type="common">Asian tiger mosquito</name>
    <name type="synonym">Stegomyia albopicta</name>
    <dbReference type="NCBI Taxonomy" id="7160"/>
    <lineage>
        <taxon>Eukaryota</taxon>
        <taxon>Metazoa</taxon>
        <taxon>Ecdysozoa</taxon>
        <taxon>Arthropoda</taxon>
        <taxon>Hexapoda</taxon>
        <taxon>Insecta</taxon>
        <taxon>Pterygota</taxon>
        <taxon>Neoptera</taxon>
        <taxon>Endopterygota</taxon>
        <taxon>Diptera</taxon>
        <taxon>Nematocera</taxon>
        <taxon>Culicoidea</taxon>
        <taxon>Culicidae</taxon>
        <taxon>Culicinae</taxon>
        <taxon>Aedini</taxon>
        <taxon>Aedes</taxon>
        <taxon>Stegomyia</taxon>
    </lineage>
</organism>
<accession>A0ABM1Y8Q2</accession>
<feature type="domain" description="Fibrinogen C-terminal" evidence="3">
    <location>
        <begin position="43"/>
        <end position="264"/>
    </location>
</feature>
<name>A0ABM1Y8Q2_AEDAL</name>
<feature type="chain" id="PRO_5047358971" description="Fibrinogen C-terminal domain-containing protein" evidence="2">
    <location>
        <begin position="25"/>
        <end position="264"/>
    </location>
</feature>
<protein>
    <recommendedName>
        <fullName evidence="3">Fibrinogen C-terminal domain-containing protein</fullName>
    </recommendedName>
</protein>
<evidence type="ECO:0000256" key="1">
    <source>
        <dbReference type="ARBA" id="ARBA00023157"/>
    </source>
</evidence>
<dbReference type="PROSITE" id="PS00514">
    <property type="entry name" value="FIBRINOGEN_C_1"/>
    <property type="match status" value="1"/>
</dbReference>
<dbReference type="CDD" id="cd00087">
    <property type="entry name" value="FReD"/>
    <property type="match status" value="1"/>
</dbReference>
<dbReference type="PANTHER" id="PTHR19143:SF327">
    <property type="entry name" value="FI21813P1-RELATED"/>
    <property type="match status" value="1"/>
</dbReference>
<dbReference type="EnsemblMetazoa" id="AALFPA23_006831.R8982">
    <property type="protein sequence ID" value="AALFPA23_006831.P8982"/>
    <property type="gene ID" value="AALFPA23_006831"/>
</dbReference>
<keyword evidence="2" id="KW-0732">Signal</keyword>
<dbReference type="SUPFAM" id="SSF56496">
    <property type="entry name" value="Fibrinogen C-terminal domain-like"/>
    <property type="match status" value="1"/>
</dbReference>
<sequence>MSRSTSLVAALAVLIIHLSAEVSAKTFEDLLTELRSYKEPLEYCYNGPFKSCAEEPTKVSGPYELKPFPHSPSFGAYCEQKLFGGGWLVIQSRFDGSEDFFRNFSDYKRGFGKLTGEFWYGLEKIHKLTAWRNTQLLVELKSFKGETKYAKYDEFELGSEIEAYNLKKLGAYCGTAGDGLRYNHPMWFQTQDFTGRKEKGGKKGGHKDKNCAVERVGAWWYKDCSFSNLNGLYGDKDDPKYMNWYPFNNSDEGLCFSRMMIRGY</sequence>
<dbReference type="RefSeq" id="XP_019555383.2">
    <property type="nucleotide sequence ID" value="XM_019699838.3"/>
</dbReference>
<dbReference type="SMART" id="SM00186">
    <property type="entry name" value="FBG"/>
    <property type="match status" value="1"/>
</dbReference>
<feature type="signal peptide" evidence="2">
    <location>
        <begin position="1"/>
        <end position="24"/>
    </location>
</feature>
<dbReference type="InterPro" id="IPR002181">
    <property type="entry name" value="Fibrinogen_a/b/g_C_dom"/>
</dbReference>
<evidence type="ECO:0000259" key="3">
    <source>
        <dbReference type="PROSITE" id="PS51406"/>
    </source>
</evidence>
<dbReference type="Pfam" id="PF00147">
    <property type="entry name" value="Fibrinogen_C"/>
    <property type="match status" value="1"/>
</dbReference>
<keyword evidence="5" id="KW-1185">Reference proteome</keyword>
<evidence type="ECO:0000313" key="4">
    <source>
        <dbReference type="EnsemblMetazoa" id="AALFPA23_006831.P8982"/>
    </source>
</evidence>
<dbReference type="Proteomes" id="UP000069940">
    <property type="component" value="Unassembled WGS sequence"/>
</dbReference>
<dbReference type="InterPro" id="IPR020837">
    <property type="entry name" value="Fibrinogen_CS"/>
</dbReference>
<evidence type="ECO:0000256" key="2">
    <source>
        <dbReference type="SAM" id="SignalP"/>
    </source>
</evidence>
<dbReference type="InterPro" id="IPR014716">
    <property type="entry name" value="Fibrinogen_a/b/g_C_1"/>
</dbReference>
<evidence type="ECO:0000313" key="5">
    <source>
        <dbReference type="Proteomes" id="UP000069940"/>
    </source>
</evidence>